<dbReference type="PANTHER" id="PTHR34598:SF3">
    <property type="entry name" value="OXIDOREDUCTASE AN1597"/>
    <property type="match status" value="1"/>
</dbReference>
<proteinExistence type="inferred from homology"/>
<keyword evidence="2" id="KW-0489">Methyltransferase</keyword>
<dbReference type="Proteomes" id="UP001465668">
    <property type="component" value="Unassembled WGS sequence"/>
</dbReference>
<comment type="caution">
    <text evidence="2">The sequence shown here is derived from an EMBL/GenBank/DDBJ whole genome shotgun (WGS) entry which is preliminary data.</text>
</comment>
<dbReference type="EMBL" id="JARVKM010000008">
    <property type="protein sequence ID" value="KAK9779986.1"/>
    <property type="molecule type" value="Genomic_DNA"/>
</dbReference>
<dbReference type="InterPro" id="IPR044053">
    <property type="entry name" value="AsaB-like"/>
</dbReference>
<gene>
    <name evidence="2" type="ORF">SCAR479_03110</name>
</gene>
<evidence type="ECO:0000313" key="2">
    <source>
        <dbReference type="EMBL" id="KAK9779986.1"/>
    </source>
</evidence>
<reference evidence="2 3" key="1">
    <citation type="submission" date="2024-02" db="EMBL/GenBank/DDBJ databases">
        <title>First draft genome assembly of two strains of Seiridium cardinale.</title>
        <authorList>
            <person name="Emiliani G."/>
            <person name="Scali E."/>
        </authorList>
    </citation>
    <scope>NUCLEOTIDE SEQUENCE [LARGE SCALE GENOMIC DNA]</scope>
    <source>
        <strain evidence="2 3">BM-138-000479</strain>
    </source>
</reference>
<comment type="similarity">
    <text evidence="1">Belongs to the asaB hydroxylase/desaturase family.</text>
</comment>
<organism evidence="2 3">
    <name type="scientific">Seiridium cardinale</name>
    <dbReference type="NCBI Taxonomy" id="138064"/>
    <lineage>
        <taxon>Eukaryota</taxon>
        <taxon>Fungi</taxon>
        <taxon>Dikarya</taxon>
        <taxon>Ascomycota</taxon>
        <taxon>Pezizomycotina</taxon>
        <taxon>Sordariomycetes</taxon>
        <taxon>Xylariomycetidae</taxon>
        <taxon>Amphisphaeriales</taxon>
        <taxon>Sporocadaceae</taxon>
        <taxon>Seiridium</taxon>
    </lineage>
</organism>
<protein>
    <submittedName>
        <fullName evidence="2">Methyltransferase</fullName>
    </submittedName>
</protein>
<evidence type="ECO:0000313" key="3">
    <source>
        <dbReference type="Proteomes" id="UP001465668"/>
    </source>
</evidence>
<name>A0ABR2Y1N1_9PEZI</name>
<dbReference type="PANTHER" id="PTHR34598">
    <property type="entry name" value="BLL6449 PROTEIN"/>
    <property type="match status" value="1"/>
</dbReference>
<keyword evidence="3" id="KW-1185">Reference proteome</keyword>
<keyword evidence="2" id="KW-0808">Transferase</keyword>
<dbReference type="GO" id="GO:0032259">
    <property type="term" value="P:methylation"/>
    <property type="evidence" value="ECO:0007669"/>
    <property type="project" value="UniProtKB-KW"/>
</dbReference>
<evidence type="ECO:0000256" key="1">
    <source>
        <dbReference type="ARBA" id="ARBA00023604"/>
    </source>
</evidence>
<accession>A0ABR2Y1N1</accession>
<dbReference type="GO" id="GO:0008168">
    <property type="term" value="F:methyltransferase activity"/>
    <property type="evidence" value="ECO:0007669"/>
    <property type="project" value="UniProtKB-KW"/>
</dbReference>
<sequence length="286" mass="32808">MPSAIDPVEHDTISTEVTYLKYDPKHHHEKLYTVNYNTGGVFPRTNALNEPKAVFVHNFRDVQSPQSFGDYGFSSTRLRSALQPGDFDAPDKVEDVFYPEAMEALRQLFPDAAKIEMLEHQIRKRHPVFPVATGEPYQNLLPTTLVHIDFTPDSATKISHAAFRAASQQYRRLLTVNLWKSLQGPGNDWPLGLCDWRTVDRDSEVTHQDVVFDDRYSENARIYYGPKHQWYYFRDLQDDEVIVFRQSDSAIQGGGGVPHTGFFNPHADKDAAPRVSIELRAFVYFE</sequence>
<dbReference type="NCBIfam" id="NF041278">
    <property type="entry name" value="CmcJ_NvfI_EfuI"/>
    <property type="match status" value="1"/>
</dbReference>